<name>A0A4P8L2Y9_9BACT</name>
<feature type="domain" description="AprE-like beta-barrel" evidence="12">
    <location>
        <begin position="327"/>
        <end position="417"/>
    </location>
</feature>
<evidence type="ECO:0000256" key="4">
    <source>
        <dbReference type="ARBA" id="ARBA00022475"/>
    </source>
</evidence>
<dbReference type="EMBL" id="CP040098">
    <property type="protein sequence ID" value="QCQ21335.1"/>
    <property type="molecule type" value="Genomic_DNA"/>
</dbReference>
<evidence type="ECO:0000313" key="14">
    <source>
        <dbReference type="Proteomes" id="UP000298602"/>
    </source>
</evidence>
<keyword evidence="5" id="KW-0997">Cell inner membrane</keyword>
<dbReference type="Pfam" id="PF25994">
    <property type="entry name" value="HH_AprE"/>
    <property type="match status" value="1"/>
</dbReference>
<dbReference type="GO" id="GO:0015031">
    <property type="term" value="P:protein transport"/>
    <property type="evidence" value="ECO:0007669"/>
    <property type="project" value="InterPro"/>
</dbReference>
<evidence type="ECO:0000256" key="3">
    <source>
        <dbReference type="ARBA" id="ARBA00022448"/>
    </source>
</evidence>
<keyword evidence="7 10" id="KW-1133">Transmembrane helix</keyword>
<dbReference type="OrthoDB" id="9810980at2"/>
<reference evidence="13 14" key="1">
    <citation type="submission" date="2019-05" db="EMBL/GenBank/DDBJ databases">
        <title>The Complete Genome Sequence of the n-alkane-degrading Desulfoglaeba alkanexedens ALDC reveals multiple alkylsuccinate synthase gene clusters.</title>
        <authorList>
            <person name="Callaghan A.V."/>
            <person name="Davidova I.A."/>
            <person name="Duncan K.E."/>
            <person name="Morris B."/>
            <person name="McInerney M.J."/>
        </authorList>
    </citation>
    <scope>NUCLEOTIDE SEQUENCE [LARGE SCALE GENOMIC DNA]</scope>
    <source>
        <strain evidence="13 14">ALDC</strain>
    </source>
</reference>
<evidence type="ECO:0000256" key="10">
    <source>
        <dbReference type="SAM" id="Phobius"/>
    </source>
</evidence>
<dbReference type="AlphaFoldDB" id="A0A4P8L2Y9"/>
<comment type="similarity">
    <text evidence="2">Belongs to the membrane fusion protein (MFP) (TC 8.A.1) family.</text>
</comment>
<dbReference type="Pfam" id="PF26002">
    <property type="entry name" value="Beta-barrel_AprE"/>
    <property type="match status" value="1"/>
</dbReference>
<dbReference type="RefSeq" id="WP_137423304.1">
    <property type="nucleotide sequence ID" value="NZ_CP040098.1"/>
</dbReference>
<keyword evidence="6 10" id="KW-0812">Transmembrane</keyword>
<dbReference type="InterPro" id="IPR058982">
    <property type="entry name" value="Beta-barrel_AprE"/>
</dbReference>
<feature type="coiled-coil region" evidence="9">
    <location>
        <begin position="258"/>
        <end position="285"/>
    </location>
</feature>
<dbReference type="PANTHER" id="PTHR30386">
    <property type="entry name" value="MEMBRANE FUSION SUBUNIT OF EMRAB-TOLC MULTIDRUG EFFLUX PUMP"/>
    <property type="match status" value="1"/>
</dbReference>
<reference evidence="13 14" key="2">
    <citation type="submission" date="2019-05" db="EMBL/GenBank/DDBJ databases">
        <authorList>
            <person name="Suflita J.M."/>
            <person name="Marks C.R."/>
        </authorList>
    </citation>
    <scope>NUCLEOTIDE SEQUENCE [LARGE SCALE GENOMIC DNA]</scope>
    <source>
        <strain evidence="13 14">ALDC</strain>
    </source>
</reference>
<proteinExistence type="inferred from homology"/>
<dbReference type="Gene3D" id="2.40.30.170">
    <property type="match status" value="1"/>
</dbReference>
<keyword evidence="9" id="KW-0175">Coiled coil</keyword>
<feature type="domain" description="AprE-like long alpha-helical hairpin" evidence="11">
    <location>
        <begin position="96"/>
        <end position="285"/>
    </location>
</feature>
<dbReference type="PANTHER" id="PTHR30386:SF17">
    <property type="entry name" value="ALKALINE PROTEASE SECRETION PROTEIN APRE"/>
    <property type="match status" value="1"/>
</dbReference>
<dbReference type="Proteomes" id="UP000298602">
    <property type="component" value="Chromosome"/>
</dbReference>
<keyword evidence="3" id="KW-0813">Transport</keyword>
<feature type="coiled-coil region" evidence="9">
    <location>
        <begin position="142"/>
        <end position="176"/>
    </location>
</feature>
<evidence type="ECO:0000256" key="2">
    <source>
        <dbReference type="ARBA" id="ARBA00009477"/>
    </source>
</evidence>
<keyword evidence="14" id="KW-1185">Reference proteome</keyword>
<dbReference type="InterPro" id="IPR010129">
    <property type="entry name" value="T1SS_HlyD"/>
</dbReference>
<dbReference type="NCBIfam" id="TIGR01843">
    <property type="entry name" value="type_I_hlyD"/>
    <property type="match status" value="1"/>
</dbReference>
<evidence type="ECO:0000256" key="5">
    <source>
        <dbReference type="ARBA" id="ARBA00022519"/>
    </source>
</evidence>
<keyword evidence="8 10" id="KW-0472">Membrane</keyword>
<gene>
    <name evidence="13" type="ORF">FDQ92_03555</name>
</gene>
<keyword evidence="4" id="KW-1003">Cell membrane</keyword>
<dbReference type="GO" id="GO:0005886">
    <property type="term" value="C:plasma membrane"/>
    <property type="evidence" value="ECO:0007669"/>
    <property type="project" value="UniProtKB-SubCell"/>
</dbReference>
<protein>
    <submittedName>
        <fullName evidence="13">HlyD family type I secretion periplasmic adaptor subunit</fullName>
    </submittedName>
</protein>
<accession>A0A4P8L2Y9</accession>
<evidence type="ECO:0000259" key="11">
    <source>
        <dbReference type="Pfam" id="PF25994"/>
    </source>
</evidence>
<dbReference type="InterPro" id="IPR050739">
    <property type="entry name" value="MFP"/>
</dbReference>
<feature type="transmembrane region" description="Helical" evidence="10">
    <location>
        <begin position="21"/>
        <end position="40"/>
    </location>
</feature>
<evidence type="ECO:0000256" key="8">
    <source>
        <dbReference type="ARBA" id="ARBA00023136"/>
    </source>
</evidence>
<evidence type="ECO:0000259" key="12">
    <source>
        <dbReference type="Pfam" id="PF26002"/>
    </source>
</evidence>
<dbReference type="KEGG" id="dax:FDQ92_03555"/>
<dbReference type="InterPro" id="IPR058781">
    <property type="entry name" value="HH_AprE-like"/>
</dbReference>
<dbReference type="Gene3D" id="2.40.50.100">
    <property type="match status" value="1"/>
</dbReference>
<evidence type="ECO:0000256" key="1">
    <source>
        <dbReference type="ARBA" id="ARBA00004377"/>
    </source>
</evidence>
<dbReference type="PRINTS" id="PR01490">
    <property type="entry name" value="RTXTOXIND"/>
</dbReference>
<organism evidence="13 14">
    <name type="scientific">Desulfoglaeba alkanexedens ALDC</name>
    <dbReference type="NCBI Taxonomy" id="980445"/>
    <lineage>
        <taxon>Bacteria</taxon>
        <taxon>Pseudomonadati</taxon>
        <taxon>Thermodesulfobacteriota</taxon>
        <taxon>Syntrophobacteria</taxon>
        <taxon>Syntrophobacterales</taxon>
        <taxon>Syntrophobacteraceae</taxon>
        <taxon>Desulfoglaeba</taxon>
    </lineage>
</organism>
<evidence type="ECO:0000256" key="7">
    <source>
        <dbReference type="ARBA" id="ARBA00022989"/>
    </source>
</evidence>
<sequence>MNVQNDATDLPLHTDIRRVIVIAYLILFFGFGSFLTWAFVAPLDEGIVAPGVVTVESNRKTIQHRHGGIVKEILVSEGDKVKADQILVRLDDVEPKAELAAVRSEYLAALAIEARLLAERAGADTIAFPAALLERRDSPDVSEFMRRQIDLFEARKRALENEQAILKENIKGLQEYIIGLEELQKHQLKQIDLLTQEVDQLRDLATEGYYPRNKIIEMESTIAELTGQRSEELGNIARAKKSVSEYKMRVLLTEREFIKEVEAELSDVEKKVSALEEQYIAARDVVERTDIRSPVDGFVLGLKIHTIGGVIIAGQPIMDIVPVGSELIVEAKVNPQDVDKVRYGLESDLRFTSFGLKKTHVVQGEVILISADSMVDEKTGIPYYLCKVRPEAEDLKSLTEKAGEIQPGMPVTVIIRAGERTFMNYLIRPLVDRLAASFKEE</sequence>
<evidence type="ECO:0000256" key="6">
    <source>
        <dbReference type="ARBA" id="ARBA00022692"/>
    </source>
</evidence>
<comment type="subcellular location">
    <subcellularLocation>
        <location evidence="1">Cell inner membrane</location>
        <topology evidence="1">Single-pass membrane protein</topology>
    </subcellularLocation>
</comment>
<evidence type="ECO:0000313" key="13">
    <source>
        <dbReference type="EMBL" id="QCQ21335.1"/>
    </source>
</evidence>
<evidence type="ECO:0000256" key="9">
    <source>
        <dbReference type="SAM" id="Coils"/>
    </source>
</evidence>